<gene>
    <name evidence="1" type="ORF">HZH68_016205</name>
</gene>
<accession>A0A834MPH2</accession>
<evidence type="ECO:0000313" key="2">
    <source>
        <dbReference type="Proteomes" id="UP000617340"/>
    </source>
</evidence>
<evidence type="ECO:0000313" key="1">
    <source>
        <dbReference type="EMBL" id="KAF7380340.1"/>
    </source>
</evidence>
<sequence>MDEIRNDKENLRAINNDSAKKDLFNDSIDDRSYLDADHSTDKSNSNQIDVGLWSNIDFANLDLISKITNTVYRKNEVEWIVETYRK</sequence>
<dbReference type="EMBL" id="JACSDZ010000023">
    <property type="protein sequence ID" value="KAF7380340.1"/>
    <property type="molecule type" value="Genomic_DNA"/>
</dbReference>
<name>A0A834MPH2_VESGE</name>
<reference evidence="1" key="1">
    <citation type="journal article" date="2020" name="G3 (Bethesda)">
        <title>High-Quality Assemblies for Three Invasive Social Wasps from the &lt;i&gt;Vespula&lt;/i&gt; Genus.</title>
        <authorList>
            <person name="Harrop T.W.R."/>
            <person name="Guhlin J."/>
            <person name="McLaughlin G.M."/>
            <person name="Permina E."/>
            <person name="Stockwell P."/>
            <person name="Gilligan J."/>
            <person name="Le Lec M.F."/>
            <person name="Gruber M.A.M."/>
            <person name="Quinn O."/>
            <person name="Lovegrove M."/>
            <person name="Duncan E.J."/>
            <person name="Remnant E.J."/>
            <person name="Van Eeckhoven J."/>
            <person name="Graham B."/>
            <person name="Knapp R.A."/>
            <person name="Langford K.W."/>
            <person name="Kronenberg Z."/>
            <person name="Press M.O."/>
            <person name="Eacker S.M."/>
            <person name="Wilson-Rankin E.E."/>
            <person name="Purcell J."/>
            <person name="Lester P.J."/>
            <person name="Dearden P.K."/>
        </authorList>
    </citation>
    <scope>NUCLEOTIDE SEQUENCE</scope>
    <source>
        <strain evidence="1">Linc-1</strain>
    </source>
</reference>
<keyword evidence="2" id="KW-1185">Reference proteome</keyword>
<comment type="caution">
    <text evidence="1">The sequence shown here is derived from an EMBL/GenBank/DDBJ whole genome shotgun (WGS) entry which is preliminary data.</text>
</comment>
<dbReference type="Proteomes" id="UP000617340">
    <property type="component" value="Unassembled WGS sequence"/>
</dbReference>
<protein>
    <submittedName>
        <fullName evidence="1">Uncharacterized protein</fullName>
    </submittedName>
</protein>
<organism evidence="1 2">
    <name type="scientific">Vespula germanica</name>
    <name type="common">German yellow jacket</name>
    <name type="synonym">Paravespula germanica</name>
    <dbReference type="NCBI Taxonomy" id="30212"/>
    <lineage>
        <taxon>Eukaryota</taxon>
        <taxon>Metazoa</taxon>
        <taxon>Ecdysozoa</taxon>
        <taxon>Arthropoda</taxon>
        <taxon>Hexapoda</taxon>
        <taxon>Insecta</taxon>
        <taxon>Pterygota</taxon>
        <taxon>Neoptera</taxon>
        <taxon>Endopterygota</taxon>
        <taxon>Hymenoptera</taxon>
        <taxon>Apocrita</taxon>
        <taxon>Aculeata</taxon>
        <taxon>Vespoidea</taxon>
        <taxon>Vespidae</taxon>
        <taxon>Vespinae</taxon>
        <taxon>Vespula</taxon>
    </lineage>
</organism>
<dbReference type="AlphaFoldDB" id="A0A834MPH2"/>
<proteinExistence type="predicted"/>